<evidence type="ECO:0000256" key="4">
    <source>
        <dbReference type="SAM" id="MobiDB-lite"/>
    </source>
</evidence>
<dbReference type="EMBL" id="CAJVPP010001292">
    <property type="protein sequence ID" value="CAG8546582.1"/>
    <property type="molecule type" value="Genomic_DNA"/>
</dbReference>
<feature type="compositionally biased region" description="Polar residues" evidence="4">
    <location>
        <begin position="204"/>
        <end position="220"/>
    </location>
</feature>
<dbReference type="InterPro" id="IPR009071">
    <property type="entry name" value="HMG_box_dom"/>
</dbReference>
<keyword evidence="3" id="KW-0539">Nucleus</keyword>
<gene>
    <name evidence="6" type="ORF">FMOSSE_LOCUS6249</name>
</gene>
<dbReference type="PROSITE" id="PS50118">
    <property type="entry name" value="HMG_BOX_2"/>
    <property type="match status" value="1"/>
</dbReference>
<dbReference type="PANTHER" id="PTHR10270:SF161">
    <property type="entry name" value="SEX-DETERMINING REGION Y PROTEIN"/>
    <property type="match status" value="1"/>
</dbReference>
<organism evidence="6 7">
    <name type="scientific">Funneliformis mosseae</name>
    <name type="common">Endomycorrhizal fungus</name>
    <name type="synonym">Glomus mosseae</name>
    <dbReference type="NCBI Taxonomy" id="27381"/>
    <lineage>
        <taxon>Eukaryota</taxon>
        <taxon>Fungi</taxon>
        <taxon>Fungi incertae sedis</taxon>
        <taxon>Mucoromycota</taxon>
        <taxon>Glomeromycotina</taxon>
        <taxon>Glomeromycetes</taxon>
        <taxon>Glomerales</taxon>
        <taxon>Glomeraceae</taxon>
        <taxon>Funneliformis</taxon>
    </lineage>
</organism>
<dbReference type="GO" id="GO:0000978">
    <property type="term" value="F:RNA polymerase II cis-regulatory region sequence-specific DNA binding"/>
    <property type="evidence" value="ECO:0007669"/>
    <property type="project" value="TreeGrafter"/>
</dbReference>
<keyword evidence="2" id="KW-0804">Transcription</keyword>
<dbReference type="GO" id="GO:0030154">
    <property type="term" value="P:cell differentiation"/>
    <property type="evidence" value="ECO:0007669"/>
    <property type="project" value="TreeGrafter"/>
</dbReference>
<feature type="domain" description="HMG box" evidence="5">
    <location>
        <begin position="74"/>
        <end position="145"/>
    </location>
</feature>
<sequence>MSYYCFETTKNHRLVNPYTPYGQPSYHHPSKTEIVEQIISETIDEATQLKIKKYTTLPLPELITPSVNVRTVKNPRPQNSFVIYRRNVQAEIAKEKGTNAAGRLDFVSKFAAKKWKQESQEVKELYGFLAVCAKKVHDYMYPGYVYQPKRQATTNEPMIMVHEPGIGGYKLRPTMQTIQTIPTPPQTPTPLSSPPARRAIRYDSSPTNNSSMVTSPHHTTQLPPLYHSPPMTNAPHPLPSLTSSSSFGNDRHLVRQSQRFLPPPTLDISDNAISTNFMANYDRSLCKEFDLYGRL</sequence>
<comment type="caution">
    <text evidence="6">The sequence shown here is derived from an EMBL/GenBank/DDBJ whole genome shotgun (WGS) entry which is preliminary data.</text>
</comment>
<keyword evidence="7" id="KW-1185">Reference proteome</keyword>
<evidence type="ECO:0000256" key="3">
    <source>
        <dbReference type="PROSITE-ProRule" id="PRU00267"/>
    </source>
</evidence>
<protein>
    <submittedName>
        <fullName evidence="6">16512_t:CDS:1</fullName>
    </submittedName>
</protein>
<evidence type="ECO:0000259" key="5">
    <source>
        <dbReference type="PROSITE" id="PS50118"/>
    </source>
</evidence>
<feature type="region of interest" description="Disordered" evidence="4">
    <location>
        <begin position="180"/>
        <end position="220"/>
    </location>
</feature>
<feature type="DNA-binding region" description="HMG box" evidence="3">
    <location>
        <begin position="74"/>
        <end position="145"/>
    </location>
</feature>
<dbReference type="Proteomes" id="UP000789375">
    <property type="component" value="Unassembled WGS sequence"/>
</dbReference>
<dbReference type="GO" id="GO:0001228">
    <property type="term" value="F:DNA-binding transcription activator activity, RNA polymerase II-specific"/>
    <property type="evidence" value="ECO:0007669"/>
    <property type="project" value="TreeGrafter"/>
</dbReference>
<dbReference type="PANTHER" id="PTHR10270">
    <property type="entry name" value="SOX TRANSCRIPTION FACTOR"/>
    <property type="match status" value="1"/>
</dbReference>
<proteinExistence type="predicted"/>
<dbReference type="CDD" id="cd01389">
    <property type="entry name" value="HMG-box_ROX1-like"/>
    <property type="match status" value="1"/>
</dbReference>
<reference evidence="6" key="1">
    <citation type="submission" date="2021-06" db="EMBL/GenBank/DDBJ databases">
        <authorList>
            <person name="Kallberg Y."/>
            <person name="Tangrot J."/>
            <person name="Rosling A."/>
        </authorList>
    </citation>
    <scope>NUCLEOTIDE SEQUENCE</scope>
    <source>
        <strain evidence="6">87-6 pot B 2015</strain>
    </source>
</reference>
<evidence type="ECO:0000313" key="7">
    <source>
        <dbReference type="Proteomes" id="UP000789375"/>
    </source>
</evidence>
<keyword evidence="1 3" id="KW-0238">DNA-binding</keyword>
<dbReference type="InterPro" id="IPR036910">
    <property type="entry name" value="HMG_box_dom_sf"/>
</dbReference>
<dbReference type="Gene3D" id="1.10.30.10">
    <property type="entry name" value="High mobility group box domain"/>
    <property type="match status" value="1"/>
</dbReference>
<dbReference type="AlphaFoldDB" id="A0A9N9B0A5"/>
<dbReference type="SUPFAM" id="SSF47095">
    <property type="entry name" value="HMG-box"/>
    <property type="match status" value="1"/>
</dbReference>
<feature type="compositionally biased region" description="Pro residues" evidence="4">
    <location>
        <begin position="182"/>
        <end position="193"/>
    </location>
</feature>
<dbReference type="Pfam" id="PF00505">
    <property type="entry name" value="HMG_box"/>
    <property type="match status" value="1"/>
</dbReference>
<evidence type="ECO:0000256" key="2">
    <source>
        <dbReference type="ARBA" id="ARBA00023163"/>
    </source>
</evidence>
<dbReference type="SMART" id="SM00398">
    <property type="entry name" value="HMG"/>
    <property type="match status" value="1"/>
</dbReference>
<accession>A0A9N9B0A5</accession>
<dbReference type="GO" id="GO:0005634">
    <property type="term" value="C:nucleus"/>
    <property type="evidence" value="ECO:0007669"/>
    <property type="project" value="UniProtKB-UniRule"/>
</dbReference>
<dbReference type="InterPro" id="IPR050140">
    <property type="entry name" value="SRY-related_HMG-box_TF-like"/>
</dbReference>
<evidence type="ECO:0000256" key="1">
    <source>
        <dbReference type="ARBA" id="ARBA00023125"/>
    </source>
</evidence>
<evidence type="ECO:0000313" key="6">
    <source>
        <dbReference type="EMBL" id="CAG8546582.1"/>
    </source>
</evidence>
<name>A0A9N9B0A5_FUNMO</name>